<gene>
    <name evidence="4" type="ORF">NCTC11535_01092</name>
</gene>
<comment type="caution">
    <text evidence="4">The sequence shown here is derived from an EMBL/GenBank/DDBJ whole genome shotgun (WGS) entry which is preliminary data.</text>
</comment>
<keyword evidence="2" id="KW-0732">Signal</keyword>
<name>A0ABY1VQV4_9ACTO</name>
<dbReference type="EMBL" id="UAPQ01000006">
    <property type="protein sequence ID" value="SPT53428.1"/>
    <property type="molecule type" value="Genomic_DNA"/>
</dbReference>
<dbReference type="Proteomes" id="UP000250006">
    <property type="component" value="Unassembled WGS sequence"/>
</dbReference>
<evidence type="ECO:0000256" key="2">
    <source>
        <dbReference type="SAM" id="SignalP"/>
    </source>
</evidence>
<sequence length="347" mass="35306">MMTSRRAFIGASSLLAAAALAACSEKVPQVAAPSADPTVNPVLDSERLVTVLERIQKGVDAADAAKDPNALTGYLTGPAARIRAESYNLATAVADDKRIRTLKTTSQASAVGLTQDFPRTAITVTEGTDTSNVPLLLALTQADARADYQLWGWVQVFGGATFPKTATAAGGSKQIAADDASLAATPQSVLEAYVDALNNPQGSNGTAFADDQLRQQVARERATDVSAAGEVKVQATAGSDGFQGLATSDGGAVVLTTLTITTTFKRTAAGSKLTLSSDIGTMLGENKEVVGTVTATYDAMVAFSIPAAGGGQATALGAEVVLAKVERDDSQAPSPAPTATASATARN</sequence>
<dbReference type="InterPro" id="IPR058407">
    <property type="entry name" value="DUF8094"/>
</dbReference>
<proteinExistence type="predicted"/>
<keyword evidence="5" id="KW-1185">Reference proteome</keyword>
<dbReference type="RefSeq" id="WP_111836355.1">
    <property type="nucleotide sequence ID" value="NZ_UAPQ01000006.1"/>
</dbReference>
<feature type="domain" description="DUF8094" evidence="3">
    <location>
        <begin position="41"/>
        <end position="319"/>
    </location>
</feature>
<evidence type="ECO:0000259" key="3">
    <source>
        <dbReference type="Pfam" id="PF26366"/>
    </source>
</evidence>
<feature type="chain" id="PRO_5046288030" description="DUF8094 domain-containing protein" evidence="2">
    <location>
        <begin position="22"/>
        <end position="347"/>
    </location>
</feature>
<dbReference type="PROSITE" id="PS51257">
    <property type="entry name" value="PROKAR_LIPOPROTEIN"/>
    <property type="match status" value="1"/>
</dbReference>
<dbReference type="Pfam" id="PF26366">
    <property type="entry name" value="DUF8094"/>
    <property type="match status" value="1"/>
</dbReference>
<feature type="compositionally biased region" description="Low complexity" evidence="1">
    <location>
        <begin position="337"/>
        <end position="347"/>
    </location>
</feature>
<dbReference type="InterPro" id="IPR006311">
    <property type="entry name" value="TAT_signal"/>
</dbReference>
<dbReference type="PROSITE" id="PS51318">
    <property type="entry name" value="TAT"/>
    <property type="match status" value="1"/>
</dbReference>
<feature type="region of interest" description="Disordered" evidence="1">
    <location>
        <begin position="326"/>
        <end position="347"/>
    </location>
</feature>
<reference evidence="4 5" key="1">
    <citation type="submission" date="2018-06" db="EMBL/GenBank/DDBJ databases">
        <authorList>
            <consortium name="Pathogen Informatics"/>
            <person name="Doyle S."/>
        </authorList>
    </citation>
    <scope>NUCLEOTIDE SEQUENCE [LARGE SCALE GENOMIC DNA]</scope>
    <source>
        <strain evidence="4 5">NCTC11535</strain>
    </source>
</reference>
<organism evidence="4 5">
    <name type="scientific">Actinomyces bovis</name>
    <dbReference type="NCBI Taxonomy" id="1658"/>
    <lineage>
        <taxon>Bacteria</taxon>
        <taxon>Bacillati</taxon>
        <taxon>Actinomycetota</taxon>
        <taxon>Actinomycetes</taxon>
        <taxon>Actinomycetales</taxon>
        <taxon>Actinomycetaceae</taxon>
        <taxon>Actinomyces</taxon>
    </lineage>
</organism>
<protein>
    <recommendedName>
        <fullName evidence="3">DUF8094 domain-containing protein</fullName>
    </recommendedName>
</protein>
<evidence type="ECO:0000256" key="1">
    <source>
        <dbReference type="SAM" id="MobiDB-lite"/>
    </source>
</evidence>
<accession>A0ABY1VQV4</accession>
<evidence type="ECO:0000313" key="5">
    <source>
        <dbReference type="Proteomes" id="UP000250006"/>
    </source>
</evidence>
<evidence type="ECO:0000313" key="4">
    <source>
        <dbReference type="EMBL" id="SPT53428.1"/>
    </source>
</evidence>
<feature type="signal peptide" evidence="2">
    <location>
        <begin position="1"/>
        <end position="21"/>
    </location>
</feature>